<gene>
    <name evidence="3" type="primary">pop5</name>
    <name evidence="3" type="ORF">GWK47_019311</name>
</gene>
<protein>
    <submittedName>
        <fullName evidence="3">Ribonuclease P/MRP protein subunit POP5</fullName>
    </submittedName>
</protein>
<dbReference type="GO" id="GO:0030677">
    <property type="term" value="C:ribonuclease P complex"/>
    <property type="evidence" value="ECO:0007669"/>
    <property type="project" value="InterPro"/>
</dbReference>
<keyword evidence="4" id="KW-1185">Reference proteome</keyword>
<sequence>MELKSLSLQEKVKVLARMGAGASMRAICAEFDIKSSTFYPYLVVEVAAVRGGGVRMNSLKAAVVEAVKRMHGDFGVGAVTPGLGVKYLNPETCVAFVSCGRGPHRLVASALPFITQVGGRAASVRSLHHAASMRHGFIFLRKYNEERLKQMEEQLPAQDRERLQQQRLKALGPR</sequence>
<comment type="similarity">
    <text evidence="1">Belongs to the eukaryotic/archaeal RNase P protein component 2 family.</text>
</comment>
<keyword evidence="2" id="KW-0819">tRNA processing</keyword>
<reference evidence="3" key="1">
    <citation type="submission" date="2020-07" db="EMBL/GenBank/DDBJ databases">
        <title>The High-quality genome of the commercially important snow crab, Chionoecetes opilio.</title>
        <authorList>
            <person name="Jeong J.-H."/>
            <person name="Ryu S."/>
        </authorList>
    </citation>
    <scope>NUCLEOTIDE SEQUENCE</scope>
    <source>
        <strain evidence="3">MADBK_172401_WGS</strain>
        <tissue evidence="3">Digestive gland</tissue>
    </source>
</reference>
<evidence type="ECO:0000313" key="4">
    <source>
        <dbReference type="Proteomes" id="UP000770661"/>
    </source>
</evidence>
<dbReference type="EMBL" id="JACEEZ010022753">
    <property type="protein sequence ID" value="KAG0712028.1"/>
    <property type="molecule type" value="Genomic_DNA"/>
</dbReference>
<comment type="caution">
    <text evidence="3">The sequence shown here is derived from an EMBL/GenBank/DDBJ whole genome shotgun (WGS) entry which is preliminary data.</text>
</comment>
<dbReference type="SUPFAM" id="SSF160350">
    <property type="entry name" value="Rnp2-like"/>
    <property type="match status" value="1"/>
</dbReference>
<evidence type="ECO:0000256" key="1">
    <source>
        <dbReference type="ARBA" id="ARBA00010800"/>
    </source>
</evidence>
<dbReference type="OrthoDB" id="277888at2759"/>
<dbReference type="Gene3D" id="3.30.70.3250">
    <property type="entry name" value="Ribonuclease P, Pop5 subunit"/>
    <property type="match status" value="1"/>
</dbReference>
<dbReference type="InterPro" id="IPR038085">
    <property type="entry name" value="Rnp2-like_sf"/>
</dbReference>
<dbReference type="Pfam" id="PF01900">
    <property type="entry name" value="RNase_P_Rpp14"/>
    <property type="match status" value="1"/>
</dbReference>
<proteinExistence type="inferred from homology"/>
<dbReference type="PANTHER" id="PTHR48414:SF1">
    <property type="entry name" value="POP5 HOMOLOG, RIBONUCLEASE P_MRP SUBUNIT"/>
    <property type="match status" value="1"/>
</dbReference>
<dbReference type="AlphaFoldDB" id="A0A8J4XQJ8"/>
<dbReference type="PANTHER" id="PTHR48414">
    <property type="entry name" value="POP5 HOMOLOG, RIBONUCLEASE P_MRP SUBUNIT"/>
    <property type="match status" value="1"/>
</dbReference>
<evidence type="ECO:0000313" key="3">
    <source>
        <dbReference type="EMBL" id="KAG0712028.1"/>
    </source>
</evidence>
<dbReference type="InterPro" id="IPR002759">
    <property type="entry name" value="Pop5/Rpp14/Rnp2-like"/>
</dbReference>
<organism evidence="3 4">
    <name type="scientific">Chionoecetes opilio</name>
    <name type="common">Atlantic snow crab</name>
    <name type="synonym">Cancer opilio</name>
    <dbReference type="NCBI Taxonomy" id="41210"/>
    <lineage>
        <taxon>Eukaryota</taxon>
        <taxon>Metazoa</taxon>
        <taxon>Ecdysozoa</taxon>
        <taxon>Arthropoda</taxon>
        <taxon>Crustacea</taxon>
        <taxon>Multicrustacea</taxon>
        <taxon>Malacostraca</taxon>
        <taxon>Eumalacostraca</taxon>
        <taxon>Eucarida</taxon>
        <taxon>Decapoda</taxon>
        <taxon>Pleocyemata</taxon>
        <taxon>Brachyura</taxon>
        <taxon>Eubrachyura</taxon>
        <taxon>Majoidea</taxon>
        <taxon>Majidae</taxon>
        <taxon>Chionoecetes</taxon>
    </lineage>
</organism>
<accession>A0A8J4XQJ8</accession>
<name>A0A8J4XQJ8_CHIOP</name>
<dbReference type="Proteomes" id="UP000770661">
    <property type="component" value="Unassembled WGS sequence"/>
</dbReference>
<evidence type="ECO:0000256" key="2">
    <source>
        <dbReference type="ARBA" id="ARBA00022694"/>
    </source>
</evidence>
<dbReference type="GO" id="GO:0001682">
    <property type="term" value="P:tRNA 5'-leader removal"/>
    <property type="evidence" value="ECO:0007669"/>
    <property type="project" value="InterPro"/>
</dbReference>